<protein>
    <submittedName>
        <fullName evidence="3">Twitching motility protein PilT</fullName>
    </submittedName>
</protein>
<dbReference type="SUPFAM" id="SSF88723">
    <property type="entry name" value="PIN domain-like"/>
    <property type="match status" value="1"/>
</dbReference>
<dbReference type="Proteomes" id="UP000321662">
    <property type="component" value="Unassembled WGS sequence"/>
</dbReference>
<accession>A0A511AUJ2</accession>
<dbReference type="InterPro" id="IPR002716">
    <property type="entry name" value="PIN_dom"/>
</dbReference>
<dbReference type="Gene3D" id="3.40.50.1010">
    <property type="entry name" value="5'-nuclease"/>
    <property type="match status" value="1"/>
</dbReference>
<keyword evidence="4" id="KW-1185">Reference proteome</keyword>
<organism evidence="3 4">
    <name type="scientific">Alkalibacterium kapii</name>
    <dbReference type="NCBI Taxonomy" id="426704"/>
    <lineage>
        <taxon>Bacteria</taxon>
        <taxon>Bacillati</taxon>
        <taxon>Bacillota</taxon>
        <taxon>Bacilli</taxon>
        <taxon>Lactobacillales</taxon>
        <taxon>Carnobacteriaceae</taxon>
        <taxon>Alkalibacterium</taxon>
    </lineage>
</organism>
<dbReference type="RefSeq" id="WP_146924686.1">
    <property type="nucleotide sequence ID" value="NZ_BJUY01000021.1"/>
</dbReference>
<dbReference type="SMART" id="SM00670">
    <property type="entry name" value="PINc"/>
    <property type="match status" value="1"/>
</dbReference>
<feature type="transmembrane region" description="Helical" evidence="1">
    <location>
        <begin position="34"/>
        <end position="58"/>
    </location>
</feature>
<gene>
    <name evidence="3" type="ORF">AKA01nite_14970</name>
</gene>
<dbReference type="InterPro" id="IPR052041">
    <property type="entry name" value="Nucleic_acid_metab_PIN/TRAM"/>
</dbReference>
<keyword evidence="1" id="KW-0472">Membrane</keyword>
<feature type="transmembrane region" description="Helical" evidence="1">
    <location>
        <begin position="106"/>
        <end position="128"/>
    </location>
</feature>
<feature type="domain" description="PIN" evidence="2">
    <location>
        <begin position="163"/>
        <end position="270"/>
    </location>
</feature>
<dbReference type="PANTHER" id="PTHR11603:SF147">
    <property type="entry name" value="MEMBRANE PROTEIN"/>
    <property type="match status" value="1"/>
</dbReference>
<dbReference type="OrthoDB" id="9780734at2"/>
<reference evidence="3 4" key="1">
    <citation type="submission" date="2019-07" db="EMBL/GenBank/DDBJ databases">
        <title>Whole genome shotgun sequence of Alkalibacterium kapii NBRC 103247.</title>
        <authorList>
            <person name="Hosoyama A."/>
            <person name="Uohara A."/>
            <person name="Ohji S."/>
            <person name="Ichikawa N."/>
        </authorList>
    </citation>
    <scope>NUCLEOTIDE SEQUENCE [LARGE SCALE GENOMIC DNA]</scope>
    <source>
        <strain evidence="3 4">NBRC 103247</strain>
    </source>
</reference>
<evidence type="ECO:0000313" key="4">
    <source>
        <dbReference type="Proteomes" id="UP000321662"/>
    </source>
</evidence>
<proteinExistence type="predicted"/>
<evidence type="ECO:0000313" key="3">
    <source>
        <dbReference type="EMBL" id="GEK91875.1"/>
    </source>
</evidence>
<evidence type="ECO:0000256" key="1">
    <source>
        <dbReference type="SAM" id="Phobius"/>
    </source>
</evidence>
<comment type="caution">
    <text evidence="3">The sequence shown here is derived from an EMBL/GenBank/DDBJ whole genome shotgun (WGS) entry which is preliminary data.</text>
</comment>
<feature type="transmembrane region" description="Helical" evidence="1">
    <location>
        <begin position="79"/>
        <end position="100"/>
    </location>
</feature>
<keyword evidence="1" id="KW-1133">Transmembrane helix</keyword>
<dbReference type="EMBL" id="BJUY01000021">
    <property type="protein sequence ID" value="GEK91875.1"/>
    <property type="molecule type" value="Genomic_DNA"/>
</dbReference>
<name>A0A511AUJ2_9LACT</name>
<keyword evidence="1" id="KW-0812">Transmembrane</keyword>
<dbReference type="AlphaFoldDB" id="A0A511AUJ2"/>
<dbReference type="CDD" id="cd09877">
    <property type="entry name" value="PIN_YacL-like"/>
    <property type="match status" value="1"/>
</dbReference>
<dbReference type="InterPro" id="IPR029060">
    <property type="entry name" value="PIN-like_dom_sf"/>
</dbReference>
<dbReference type="Pfam" id="PF01850">
    <property type="entry name" value="PIN"/>
    <property type="match status" value="1"/>
</dbReference>
<dbReference type="PANTHER" id="PTHR11603">
    <property type="entry name" value="AAA FAMILY ATPASE"/>
    <property type="match status" value="1"/>
</dbReference>
<sequence length="371" mass="41052">MVTKLILLTFILVGGSLGYNTFPGLISNWSEAPMWLMNPITGMVLGAGIFYLISLSLVSPIKKGLVKIEKIFSEMSITYLMFGSIGAIIGLILALLSSYGLSALNIIFISDVLPFVLTVALAYGGFQLGTSRREEIRRLFTPKTVTQENSDVLERKEGETFRKYKVLDTSTIIDGRILDVVRTGFLEGVLVVSHYVLKELQYIADSSDSLKRVRGRRGLDILNALQKEKSIALQMDDSDVPETEEVDLKLVHLAKKLDGMVITNDFNLNKVAEFQNIKVLNINELANAVKPVVIPGEEMRVMIVKHGTERSQGVAYLDDGTMVVVEEGKHHVNKTVDVIVTSSLQTNAGRMIFAKLTNEQKSLNNEKGQTN</sequence>
<evidence type="ECO:0000259" key="2">
    <source>
        <dbReference type="SMART" id="SM00670"/>
    </source>
</evidence>